<reference evidence="2" key="1">
    <citation type="submission" date="2022-11" db="UniProtKB">
        <authorList>
            <consortium name="WormBaseParasite"/>
        </authorList>
    </citation>
    <scope>IDENTIFICATION</scope>
</reference>
<dbReference type="Proteomes" id="UP000887576">
    <property type="component" value="Unplaced"/>
</dbReference>
<organism evidence="1 2">
    <name type="scientific">Panagrolaimus sp. JU765</name>
    <dbReference type="NCBI Taxonomy" id="591449"/>
    <lineage>
        <taxon>Eukaryota</taxon>
        <taxon>Metazoa</taxon>
        <taxon>Ecdysozoa</taxon>
        <taxon>Nematoda</taxon>
        <taxon>Chromadorea</taxon>
        <taxon>Rhabditida</taxon>
        <taxon>Tylenchina</taxon>
        <taxon>Panagrolaimomorpha</taxon>
        <taxon>Panagrolaimoidea</taxon>
        <taxon>Panagrolaimidae</taxon>
        <taxon>Panagrolaimus</taxon>
    </lineage>
</organism>
<protein>
    <submittedName>
        <fullName evidence="2">F-box domain-containing protein</fullName>
    </submittedName>
</protein>
<proteinExistence type="predicted"/>
<evidence type="ECO:0000313" key="2">
    <source>
        <dbReference type="WBParaSite" id="JU765_v2.g12859.t1"/>
    </source>
</evidence>
<name>A0AC34Q4V5_9BILA</name>
<evidence type="ECO:0000313" key="1">
    <source>
        <dbReference type="Proteomes" id="UP000887576"/>
    </source>
</evidence>
<accession>A0AC34Q4V5</accession>
<sequence>MPSTTILDLPGDLFVDICKNLQTVENVLELQNSHPILNAKINSNFWRCPKGLLLGVKNTSQLVIDADWKLEITKPTLRKMICIVSKTRNLHELVLEKGDPRLKDETIEKLLGFIQDHTSIKLMNIMAVYKKPELFCRRDKTSWPTKKIHDHLCDLIKHNSKTLLFFGLGVDNSDDYVTVEKSHHDQLQISYNYDSTWNSRHIIFYPLLSSFSFGTTNKTLIINLRTVPSMAHILVDHCVLACRSNILEHINVKFSLKEEKTDCEIPSFEHFYNIKHLKTLVWSFGTQIPEDKIEQIFCPVGTCPYDIFVDTPKLKKTYPGTRTNTKIESNQLLKCFS</sequence>
<dbReference type="WBParaSite" id="JU765_v2.g12859.t1">
    <property type="protein sequence ID" value="JU765_v2.g12859.t1"/>
    <property type="gene ID" value="JU765_v2.g12859"/>
</dbReference>